<feature type="region of interest" description="Disordered" evidence="1">
    <location>
        <begin position="1"/>
        <end position="24"/>
    </location>
</feature>
<dbReference type="Proteomes" id="UP000503011">
    <property type="component" value="Chromosome"/>
</dbReference>
<evidence type="ECO:0000259" key="2">
    <source>
        <dbReference type="Pfam" id="PF01551"/>
    </source>
</evidence>
<dbReference type="InterPro" id="IPR016047">
    <property type="entry name" value="M23ase_b-sheet_dom"/>
</dbReference>
<evidence type="ECO:0000313" key="4">
    <source>
        <dbReference type="Proteomes" id="UP000503011"/>
    </source>
</evidence>
<dbReference type="PANTHER" id="PTHR21666:SF270">
    <property type="entry name" value="MUREIN HYDROLASE ACTIVATOR ENVC"/>
    <property type="match status" value="1"/>
</dbReference>
<gene>
    <name evidence="3" type="ORF">Psuf_030770</name>
</gene>
<dbReference type="CDD" id="cd12797">
    <property type="entry name" value="M23_peptidase"/>
    <property type="match status" value="1"/>
</dbReference>
<evidence type="ECO:0000256" key="1">
    <source>
        <dbReference type="SAM" id="MobiDB-lite"/>
    </source>
</evidence>
<keyword evidence="4" id="KW-1185">Reference proteome</keyword>
<dbReference type="KEGG" id="psuu:Psuf_030770"/>
<feature type="domain" description="M23ase beta-sheet core" evidence="2">
    <location>
        <begin position="143"/>
        <end position="240"/>
    </location>
</feature>
<dbReference type="GO" id="GO:0004222">
    <property type="term" value="F:metalloendopeptidase activity"/>
    <property type="evidence" value="ECO:0007669"/>
    <property type="project" value="TreeGrafter"/>
</dbReference>
<reference evidence="3 4" key="2">
    <citation type="submission" date="2020-03" db="EMBL/GenBank/DDBJ databases">
        <authorList>
            <person name="Ichikawa N."/>
            <person name="Kimura A."/>
            <person name="Kitahashi Y."/>
            <person name="Uohara A."/>
        </authorList>
    </citation>
    <scope>NUCLEOTIDE SEQUENCE [LARGE SCALE GENOMIC DNA]</scope>
    <source>
        <strain evidence="3 4">NBRC 105367</strain>
    </source>
</reference>
<name>A0A6F8YI04_9ACTN</name>
<feature type="region of interest" description="Disordered" evidence="1">
    <location>
        <begin position="80"/>
        <end position="115"/>
    </location>
</feature>
<proteinExistence type="predicted"/>
<reference evidence="3 4" key="1">
    <citation type="submission" date="2020-03" db="EMBL/GenBank/DDBJ databases">
        <title>Whole genome shotgun sequence of Phytohabitans suffuscus NBRC 105367.</title>
        <authorList>
            <person name="Komaki H."/>
            <person name="Tamura T."/>
        </authorList>
    </citation>
    <scope>NUCLEOTIDE SEQUENCE [LARGE SCALE GENOMIC DNA]</scope>
    <source>
        <strain evidence="3 4">NBRC 105367</strain>
    </source>
</reference>
<evidence type="ECO:0000313" key="3">
    <source>
        <dbReference type="EMBL" id="BCB85764.1"/>
    </source>
</evidence>
<feature type="compositionally biased region" description="Low complexity" evidence="1">
    <location>
        <begin position="271"/>
        <end position="281"/>
    </location>
</feature>
<dbReference type="SUPFAM" id="SSF51261">
    <property type="entry name" value="Duplicated hybrid motif"/>
    <property type="match status" value="1"/>
</dbReference>
<dbReference type="InterPro" id="IPR050570">
    <property type="entry name" value="Cell_wall_metabolism_enzyme"/>
</dbReference>
<dbReference type="InterPro" id="IPR011055">
    <property type="entry name" value="Dup_hybrid_motif"/>
</dbReference>
<organism evidence="3 4">
    <name type="scientific">Phytohabitans suffuscus</name>
    <dbReference type="NCBI Taxonomy" id="624315"/>
    <lineage>
        <taxon>Bacteria</taxon>
        <taxon>Bacillati</taxon>
        <taxon>Actinomycetota</taxon>
        <taxon>Actinomycetes</taxon>
        <taxon>Micromonosporales</taxon>
        <taxon>Micromonosporaceae</taxon>
    </lineage>
</organism>
<feature type="region of interest" description="Disordered" evidence="1">
    <location>
        <begin position="268"/>
        <end position="290"/>
    </location>
</feature>
<dbReference type="PANTHER" id="PTHR21666">
    <property type="entry name" value="PEPTIDASE-RELATED"/>
    <property type="match status" value="1"/>
</dbReference>
<sequence length="290" mass="30437">MPYFGRLRARSAPSAPRDAHPLSPTGSAGAWLVCDYGRVLRGRRMRASMIVVLAGALAAGCARDAPEAGEAIAWEEPPATTAAAVPTTAAAEPTPSATATPSPKPTPSKTSAAPKTATGKWTYVFPVQASNVSYHPTHSGYPATDIFADCGEPVVAVTDGKVLEVSRVDRYSKSGPQGPDNGGLSVSLLGDDGVRYYGSHLTVVQSGIEAGVRVRAGQRLGTVGKTGNANNVCHLHFGISPLCERTGDWWIRRGVVWPAPFLNDWRKKKSSSPVSKVASYKTSNGCPSKP</sequence>
<protein>
    <recommendedName>
        <fullName evidence="2">M23ase beta-sheet core domain-containing protein</fullName>
    </recommendedName>
</protein>
<accession>A0A6F8YI04</accession>
<dbReference type="AlphaFoldDB" id="A0A6F8YI04"/>
<dbReference type="Gene3D" id="2.70.70.10">
    <property type="entry name" value="Glucose Permease (Domain IIA)"/>
    <property type="match status" value="1"/>
</dbReference>
<dbReference type="Pfam" id="PF01551">
    <property type="entry name" value="Peptidase_M23"/>
    <property type="match status" value="1"/>
</dbReference>
<dbReference type="EMBL" id="AP022871">
    <property type="protein sequence ID" value="BCB85764.1"/>
    <property type="molecule type" value="Genomic_DNA"/>
</dbReference>